<protein>
    <submittedName>
        <fullName evidence="2">Uncharacterized protein</fullName>
    </submittedName>
</protein>
<feature type="transmembrane region" description="Helical" evidence="1">
    <location>
        <begin position="6"/>
        <end position="23"/>
    </location>
</feature>
<keyword evidence="1" id="KW-0472">Membrane</keyword>
<dbReference type="Proteomes" id="UP000199561">
    <property type="component" value="Unassembled WGS sequence"/>
</dbReference>
<sequence>MLNSILMAIMGCIFIAFVYYLAYDAWKDYSKKDE</sequence>
<name>A0A1I4Q0L7_9PROT</name>
<keyword evidence="1" id="KW-1133">Transmembrane helix</keyword>
<dbReference type="EMBL" id="FOUF01000013">
    <property type="protein sequence ID" value="SFM33544.1"/>
    <property type="molecule type" value="Genomic_DNA"/>
</dbReference>
<accession>A0A1I4Q0L7</accession>
<reference evidence="2 3" key="1">
    <citation type="submission" date="2016-10" db="EMBL/GenBank/DDBJ databases">
        <authorList>
            <person name="de Groot N.N."/>
        </authorList>
    </citation>
    <scope>NUCLEOTIDE SEQUENCE [LARGE SCALE GENOMIC DNA]</scope>
    <source>
        <strain evidence="2 3">Nm146</strain>
    </source>
</reference>
<proteinExistence type="predicted"/>
<keyword evidence="3" id="KW-1185">Reference proteome</keyword>
<evidence type="ECO:0000313" key="2">
    <source>
        <dbReference type="EMBL" id="SFM33544.1"/>
    </source>
</evidence>
<gene>
    <name evidence="2" type="ORF">SAMN05421880_11355</name>
</gene>
<evidence type="ECO:0000256" key="1">
    <source>
        <dbReference type="SAM" id="Phobius"/>
    </source>
</evidence>
<dbReference type="AlphaFoldDB" id="A0A1I4Q0L7"/>
<keyword evidence="1" id="KW-0812">Transmembrane</keyword>
<dbReference type="STRING" id="52442.SAMN05421880_11355"/>
<evidence type="ECO:0000313" key="3">
    <source>
        <dbReference type="Proteomes" id="UP000199561"/>
    </source>
</evidence>
<organism evidence="2 3">
    <name type="scientific">Nitrosomonas nitrosa</name>
    <dbReference type="NCBI Taxonomy" id="52442"/>
    <lineage>
        <taxon>Bacteria</taxon>
        <taxon>Pseudomonadati</taxon>
        <taxon>Pseudomonadota</taxon>
        <taxon>Betaproteobacteria</taxon>
        <taxon>Nitrosomonadales</taxon>
        <taxon>Nitrosomonadaceae</taxon>
        <taxon>Nitrosomonas</taxon>
    </lineage>
</organism>